<protein>
    <recommendedName>
        <fullName evidence="12">EGF-like domain-containing protein</fullName>
    </recommendedName>
</protein>
<dbReference type="AlphaFoldDB" id="A0AAQ4DTL0"/>
<evidence type="ECO:0000313" key="14">
    <source>
        <dbReference type="Proteomes" id="UP001321473"/>
    </source>
</evidence>
<feature type="domain" description="EGF-like" evidence="12">
    <location>
        <begin position="448"/>
        <end position="488"/>
    </location>
</feature>
<dbReference type="FunFam" id="2.10.25.10:FF:000018">
    <property type="entry name" value="Delta-like 1"/>
    <property type="match status" value="3"/>
</dbReference>
<dbReference type="SMART" id="SM00051">
    <property type="entry name" value="DSL"/>
    <property type="match status" value="1"/>
</dbReference>
<evidence type="ECO:0000313" key="13">
    <source>
        <dbReference type="EMBL" id="KAK8765800.1"/>
    </source>
</evidence>
<dbReference type="SMART" id="SM00181">
    <property type="entry name" value="EGF"/>
    <property type="match status" value="7"/>
</dbReference>
<proteinExistence type="predicted"/>
<evidence type="ECO:0000256" key="2">
    <source>
        <dbReference type="ARBA" id="ARBA00022473"/>
    </source>
</evidence>
<evidence type="ECO:0000256" key="1">
    <source>
        <dbReference type="ARBA" id="ARBA00004479"/>
    </source>
</evidence>
<dbReference type="SUPFAM" id="SSF57196">
    <property type="entry name" value="EGF/Laminin"/>
    <property type="match status" value="1"/>
</dbReference>
<dbReference type="InterPro" id="IPR051216">
    <property type="entry name" value="Teneurin"/>
</dbReference>
<feature type="disulfide bond" evidence="10">
    <location>
        <begin position="277"/>
        <end position="286"/>
    </location>
</feature>
<keyword evidence="3 10" id="KW-0245">EGF-like domain</keyword>
<dbReference type="InterPro" id="IPR011651">
    <property type="entry name" value="Notch_ligand_N"/>
</dbReference>
<evidence type="ECO:0000256" key="9">
    <source>
        <dbReference type="ARBA" id="ARBA00023180"/>
    </source>
</evidence>
<dbReference type="GO" id="GO:0032502">
    <property type="term" value="P:developmental process"/>
    <property type="evidence" value="ECO:0007669"/>
    <property type="project" value="UniProtKB-ARBA"/>
</dbReference>
<dbReference type="EMBL" id="JARKHS020027005">
    <property type="protein sequence ID" value="KAK8765800.1"/>
    <property type="molecule type" value="Genomic_DNA"/>
</dbReference>
<evidence type="ECO:0000256" key="6">
    <source>
        <dbReference type="ARBA" id="ARBA00022989"/>
    </source>
</evidence>
<keyword evidence="14" id="KW-1185">Reference proteome</keyword>
<dbReference type="PANTHER" id="PTHR11219:SF69">
    <property type="entry name" value="TENEURIN-A"/>
    <property type="match status" value="1"/>
</dbReference>
<dbReference type="Gene3D" id="2.10.25.140">
    <property type="match status" value="1"/>
</dbReference>
<feature type="domain" description="EGF-like" evidence="12">
    <location>
        <begin position="382"/>
        <end position="415"/>
    </location>
</feature>
<evidence type="ECO:0000256" key="3">
    <source>
        <dbReference type="ARBA" id="ARBA00022536"/>
    </source>
</evidence>
<evidence type="ECO:0000256" key="5">
    <source>
        <dbReference type="ARBA" id="ARBA00022737"/>
    </source>
</evidence>
<keyword evidence="2" id="KW-0217">Developmental protein</keyword>
<keyword evidence="7" id="KW-0472">Membrane</keyword>
<dbReference type="InterPro" id="IPR001774">
    <property type="entry name" value="DSL"/>
</dbReference>
<dbReference type="InterPro" id="IPR001881">
    <property type="entry name" value="EGF-like_Ca-bd_dom"/>
</dbReference>
<feature type="disulfide bond" evidence="10">
    <location>
        <begin position="405"/>
        <end position="414"/>
    </location>
</feature>
<dbReference type="Proteomes" id="UP001321473">
    <property type="component" value="Unassembled WGS sequence"/>
</dbReference>
<dbReference type="GO" id="GO:0005509">
    <property type="term" value="F:calcium ion binding"/>
    <property type="evidence" value="ECO:0007669"/>
    <property type="project" value="InterPro"/>
</dbReference>
<dbReference type="PROSITE" id="PS00022">
    <property type="entry name" value="EGF_1"/>
    <property type="match status" value="3"/>
</dbReference>
<dbReference type="InterPro" id="IPR000742">
    <property type="entry name" value="EGF"/>
</dbReference>
<dbReference type="Pfam" id="PF07657">
    <property type="entry name" value="MNNL"/>
    <property type="match status" value="1"/>
</dbReference>
<dbReference type="Gene3D" id="2.60.40.3510">
    <property type="match status" value="1"/>
</dbReference>
<gene>
    <name evidence="13" type="ORF">V5799_031585</name>
</gene>
<dbReference type="Pfam" id="PF01414">
    <property type="entry name" value="DSL"/>
    <property type="match status" value="1"/>
</dbReference>
<evidence type="ECO:0000256" key="4">
    <source>
        <dbReference type="ARBA" id="ARBA00022692"/>
    </source>
</evidence>
<comment type="caution">
    <text evidence="13">The sequence shown here is derived from an EMBL/GenBank/DDBJ whole genome shotgun (WGS) entry which is preliminary data.</text>
</comment>
<keyword evidence="4" id="KW-0812">Transmembrane</keyword>
<feature type="domain" description="EGF-like" evidence="12">
    <location>
        <begin position="254"/>
        <end position="287"/>
    </location>
</feature>
<feature type="disulfide bond" evidence="10">
    <location>
        <begin position="478"/>
        <end position="487"/>
    </location>
</feature>
<organism evidence="13 14">
    <name type="scientific">Amblyomma americanum</name>
    <name type="common">Lone star tick</name>
    <dbReference type="NCBI Taxonomy" id="6943"/>
    <lineage>
        <taxon>Eukaryota</taxon>
        <taxon>Metazoa</taxon>
        <taxon>Ecdysozoa</taxon>
        <taxon>Arthropoda</taxon>
        <taxon>Chelicerata</taxon>
        <taxon>Arachnida</taxon>
        <taxon>Acari</taxon>
        <taxon>Parasitiformes</taxon>
        <taxon>Ixodida</taxon>
        <taxon>Ixodoidea</taxon>
        <taxon>Ixodidae</taxon>
        <taxon>Amblyomminae</taxon>
        <taxon>Amblyomma</taxon>
    </lineage>
</organism>
<dbReference type="GO" id="GO:0007219">
    <property type="term" value="P:Notch signaling pathway"/>
    <property type="evidence" value="ECO:0007669"/>
    <property type="project" value="InterPro"/>
</dbReference>
<dbReference type="SMART" id="SM00179">
    <property type="entry name" value="EGF_CA"/>
    <property type="match status" value="1"/>
</dbReference>
<keyword evidence="9" id="KW-0325">Glycoprotein</keyword>
<evidence type="ECO:0000256" key="10">
    <source>
        <dbReference type="PROSITE-ProRule" id="PRU00076"/>
    </source>
</evidence>
<evidence type="ECO:0000256" key="8">
    <source>
        <dbReference type="ARBA" id="ARBA00023157"/>
    </source>
</evidence>
<comment type="subcellular location">
    <subcellularLocation>
        <location evidence="1">Membrane</location>
        <topology evidence="1">Single-pass type I membrane protein</topology>
    </subcellularLocation>
</comment>
<dbReference type="PANTHER" id="PTHR11219">
    <property type="entry name" value="TENEURIN AND N-ACETYLGLUCOSAMINE-1-PHOSPHODIESTER ALPHA-N-ACETYLGLUCOSAMINIDASE"/>
    <property type="match status" value="1"/>
</dbReference>
<keyword evidence="11" id="KW-0732">Signal</keyword>
<feature type="domain" description="EGF-like" evidence="12">
    <location>
        <begin position="318"/>
        <end position="351"/>
    </location>
</feature>
<sequence length="502" mass="55233">MLLLLLILVLTALSVEPAEAAARFELRLRRFVSDGTDARGDCCGGLCPGACRVFMRSCLARPRDSGSACSMGLLVSPVVANNSMPPGFVLVQNFTFRMPWPGRFKLTVEAWHTQNGTVPPEGTFRRDRNRRPLVERFRSLGASEWFLELASRVLDIPERWIQRRTDDRRTFPELGALVRRFTLQEFLAVGTAWRHRSMPGLELDYRVMCVDGFAGANCSERCPAPSEKGARFRCLEGGGGAKQCMDGWAGAECERPVCAEGCDAEHGFCERPGECLCRMGWEGSRCDRCTPMPGCVHGACNASFECNCLPGWDGFFCNRPMCGQGCHATRGYCEKPGQCSCRFGWQGEKCDQCKPLPGCLHGHCTKPLECICEPGWTGIFCHIPVCSPKCHPEHGYCARPNECRCRVGWMGENCSQCCPYPGCRHGSCSKPWECACEPGWGGMLCDKPLPACETKQKPPCAEGASCVDMPEGGFKCVCPEGAQAANCSTAPPPPPQQQRMMR</sequence>
<comment type="caution">
    <text evidence="10">Lacks conserved residue(s) required for the propagation of feature annotation.</text>
</comment>
<feature type="signal peptide" evidence="11">
    <location>
        <begin position="1"/>
        <end position="20"/>
    </location>
</feature>
<keyword evidence="5" id="KW-0677">Repeat</keyword>
<dbReference type="PROSITE" id="PS50026">
    <property type="entry name" value="EGF_3"/>
    <property type="match status" value="4"/>
</dbReference>
<keyword evidence="8 10" id="KW-1015">Disulfide bond</keyword>
<dbReference type="Gene3D" id="2.10.25.10">
    <property type="entry name" value="Laminin"/>
    <property type="match status" value="4"/>
</dbReference>
<keyword evidence="6" id="KW-1133">Transmembrane helix</keyword>
<evidence type="ECO:0000259" key="12">
    <source>
        <dbReference type="PROSITE" id="PS50026"/>
    </source>
</evidence>
<accession>A0AAQ4DTL0</accession>
<dbReference type="GO" id="GO:0016020">
    <property type="term" value="C:membrane"/>
    <property type="evidence" value="ECO:0007669"/>
    <property type="project" value="UniProtKB-SubCell"/>
</dbReference>
<reference evidence="13 14" key="1">
    <citation type="journal article" date="2023" name="Arcadia Sci">
        <title>De novo assembly of a long-read Amblyomma americanum tick genome.</title>
        <authorList>
            <person name="Chou S."/>
            <person name="Poskanzer K.E."/>
            <person name="Rollins M."/>
            <person name="Thuy-Boun P.S."/>
        </authorList>
    </citation>
    <scope>NUCLEOTIDE SEQUENCE [LARGE SCALE GENOMIC DNA]</scope>
    <source>
        <strain evidence="13">F_SG_1</strain>
        <tissue evidence="13">Salivary glands</tissue>
    </source>
</reference>
<dbReference type="Pfam" id="PF21700">
    <property type="entry name" value="EGF_DL_JAG"/>
    <property type="match status" value="3"/>
</dbReference>
<name>A0AAQ4DTL0_AMBAM</name>
<evidence type="ECO:0000256" key="7">
    <source>
        <dbReference type="ARBA" id="ARBA00023136"/>
    </source>
</evidence>
<feature type="disulfide bond" evidence="10">
    <location>
        <begin position="341"/>
        <end position="350"/>
    </location>
</feature>
<evidence type="ECO:0000256" key="11">
    <source>
        <dbReference type="SAM" id="SignalP"/>
    </source>
</evidence>
<feature type="chain" id="PRO_5042845711" description="EGF-like domain-containing protein" evidence="11">
    <location>
        <begin position="21"/>
        <end position="502"/>
    </location>
</feature>